<dbReference type="GO" id="GO:0017069">
    <property type="term" value="F:snRNA binding"/>
    <property type="evidence" value="ECO:0007669"/>
    <property type="project" value="TreeGrafter"/>
</dbReference>
<dbReference type="PANTHER" id="PTHR13952">
    <property type="entry name" value="U1 SMALL NUCLEAR RIBONUCLEOPROTEIN 70 KD"/>
    <property type="match status" value="1"/>
</dbReference>
<gene>
    <name evidence="7" type="primary">SNRNP35</name>
    <name evidence="7" type="ORF">BLAG_LOCUS932</name>
</gene>
<dbReference type="InterPro" id="IPR000504">
    <property type="entry name" value="RRM_dom"/>
</dbReference>
<dbReference type="SMART" id="SM00360">
    <property type="entry name" value="RRM"/>
    <property type="match status" value="1"/>
</dbReference>
<proteinExistence type="predicted"/>
<comment type="subcellular location">
    <subcellularLocation>
        <location evidence="1">Nucleus</location>
    </subcellularLocation>
</comment>
<evidence type="ECO:0000256" key="1">
    <source>
        <dbReference type="ARBA" id="ARBA00004123"/>
    </source>
</evidence>
<dbReference type="GO" id="GO:0000398">
    <property type="term" value="P:mRNA splicing, via spliceosome"/>
    <property type="evidence" value="ECO:0007669"/>
    <property type="project" value="TreeGrafter"/>
</dbReference>
<dbReference type="InterPro" id="IPR051183">
    <property type="entry name" value="U1_U11-U12_snRNP_70-35kDa"/>
</dbReference>
<organism evidence="7 8">
    <name type="scientific">Branchiostoma lanceolatum</name>
    <name type="common">Common lancelet</name>
    <name type="synonym">Amphioxus lanceolatum</name>
    <dbReference type="NCBI Taxonomy" id="7740"/>
    <lineage>
        <taxon>Eukaryota</taxon>
        <taxon>Metazoa</taxon>
        <taxon>Chordata</taxon>
        <taxon>Cephalochordata</taxon>
        <taxon>Leptocardii</taxon>
        <taxon>Amphioxiformes</taxon>
        <taxon>Branchiostomatidae</taxon>
        <taxon>Branchiostoma</taxon>
    </lineage>
</organism>
<dbReference type="EMBL" id="OV696686">
    <property type="protein sequence ID" value="CAH1229901.1"/>
    <property type="molecule type" value="Genomic_DNA"/>
</dbReference>
<dbReference type="Proteomes" id="UP000838412">
    <property type="component" value="Chromosome 1"/>
</dbReference>
<keyword evidence="3" id="KW-0539">Nucleus</keyword>
<dbReference type="InterPro" id="IPR012677">
    <property type="entry name" value="Nucleotide-bd_a/b_plait_sf"/>
</dbReference>
<evidence type="ECO:0000256" key="2">
    <source>
        <dbReference type="ARBA" id="ARBA00021080"/>
    </source>
</evidence>
<dbReference type="InterPro" id="IPR035979">
    <property type="entry name" value="RBD_domain_sf"/>
</dbReference>
<name>A0A8J9W2Y4_BRALA</name>
<dbReference type="SUPFAM" id="SSF54928">
    <property type="entry name" value="RNA-binding domain, RBD"/>
    <property type="match status" value="1"/>
</dbReference>
<dbReference type="AlphaFoldDB" id="A0A8J9W2Y4"/>
<dbReference type="OrthoDB" id="6159137at2759"/>
<evidence type="ECO:0000256" key="3">
    <source>
        <dbReference type="ARBA" id="ARBA00023242"/>
    </source>
</evidence>
<accession>A0A8J9W2Y4</accession>
<evidence type="ECO:0000256" key="5">
    <source>
        <dbReference type="SAM" id="MobiDB-lite"/>
    </source>
</evidence>
<evidence type="ECO:0000259" key="6">
    <source>
        <dbReference type="SMART" id="SM00360"/>
    </source>
</evidence>
<evidence type="ECO:0000256" key="4">
    <source>
        <dbReference type="ARBA" id="ARBA00031739"/>
    </source>
</evidence>
<evidence type="ECO:0000313" key="8">
    <source>
        <dbReference type="Proteomes" id="UP000838412"/>
    </source>
</evidence>
<dbReference type="Pfam" id="PF00076">
    <property type="entry name" value="RRM_1"/>
    <property type="match status" value="1"/>
</dbReference>
<feature type="domain" description="RRM" evidence="6">
    <location>
        <begin position="87"/>
        <end position="160"/>
    </location>
</feature>
<protein>
    <recommendedName>
        <fullName evidence="2">U11/U12 small nuclear ribonucleoprotein 35 kDa protein</fullName>
    </recommendedName>
    <alternativeName>
        <fullName evidence="4">U1 snRNP-binding protein homolog</fullName>
    </alternativeName>
</protein>
<dbReference type="FunFam" id="3.30.70.330:FF:000132">
    <property type="entry name" value="Small nuclear ribonucleoprotein U11/U12 subunit 35"/>
    <property type="match status" value="1"/>
</dbReference>
<feature type="compositionally biased region" description="Basic and acidic residues" evidence="5">
    <location>
        <begin position="207"/>
        <end position="337"/>
    </location>
</feature>
<dbReference type="GO" id="GO:0071011">
    <property type="term" value="C:precatalytic spliceosome"/>
    <property type="evidence" value="ECO:0007669"/>
    <property type="project" value="TreeGrafter"/>
</dbReference>
<dbReference type="PANTHER" id="PTHR13952:SF6">
    <property type="entry name" value="U11_U12 SMALL NUCLEAR RIBONUCLEOPROTEIN 35 KDA PROTEIN"/>
    <property type="match status" value="1"/>
</dbReference>
<keyword evidence="8" id="KW-1185">Reference proteome</keyword>
<dbReference type="GO" id="GO:0003729">
    <property type="term" value="F:mRNA binding"/>
    <property type="evidence" value="ECO:0007669"/>
    <property type="project" value="TreeGrafter"/>
</dbReference>
<sequence length="337" mass="40438">MWQAKKQVKAVTGDSSQYCIEIVSVLFQFTMDDQSSWVWSPIARVYNPLRAGSIDGTDLDPHDRAVIRAMDAKYKPNKQVKGDPRCTLFVSNLNPKTTDDSLEKVFSKFGDIVRIRLVRDIVTGYSKRYAFIEYTDEKSMWHAHRKSYKMELEQYEIFVDVENARTLKGWVPRRLGGGLGGSKESGQLRFGGRARPFRKPITVQTEGRMKRLKEEPEDNRDPYERMREEKERRGYDRGRDRDRSREFERYRDRHGERERDRERTMDRDRERGMERGGHEDRVRARDRDRDRERNRDKDRRRDRDRSEERNDRKHRNKEREAQKIQDMEDRRSPSPVT</sequence>
<feature type="region of interest" description="Disordered" evidence="5">
    <location>
        <begin position="173"/>
        <end position="337"/>
    </location>
</feature>
<evidence type="ECO:0000313" key="7">
    <source>
        <dbReference type="EMBL" id="CAH1229901.1"/>
    </source>
</evidence>
<dbReference type="Gene3D" id="3.30.70.330">
    <property type="match status" value="1"/>
</dbReference>
<reference evidence="7" key="1">
    <citation type="submission" date="2022-01" db="EMBL/GenBank/DDBJ databases">
        <authorList>
            <person name="Braso-Vives M."/>
        </authorList>
    </citation>
    <scope>NUCLEOTIDE SEQUENCE</scope>
</reference>